<evidence type="ECO:0000313" key="4">
    <source>
        <dbReference type="Proteomes" id="UP000824596"/>
    </source>
</evidence>
<dbReference type="EMBL" id="JAIZPD010000007">
    <property type="protein sequence ID" value="KAH0961856.1"/>
    <property type="molecule type" value="Genomic_DNA"/>
</dbReference>
<evidence type="ECO:0000256" key="1">
    <source>
        <dbReference type="SAM" id="MobiDB-lite"/>
    </source>
</evidence>
<dbReference type="AlphaFoldDB" id="A0A9P8MX38"/>
<dbReference type="RefSeq" id="XP_044719369.1">
    <property type="nucleotide sequence ID" value="XM_044865407.1"/>
</dbReference>
<keyword evidence="2" id="KW-1133">Transmembrane helix</keyword>
<dbReference type="OrthoDB" id="5367275at2759"/>
<feature type="region of interest" description="Disordered" evidence="1">
    <location>
        <begin position="110"/>
        <end position="132"/>
    </location>
</feature>
<dbReference type="GeneID" id="68356065"/>
<organism evidence="3 4">
    <name type="scientific">Hirsutella rhossiliensis</name>
    <dbReference type="NCBI Taxonomy" id="111463"/>
    <lineage>
        <taxon>Eukaryota</taxon>
        <taxon>Fungi</taxon>
        <taxon>Dikarya</taxon>
        <taxon>Ascomycota</taxon>
        <taxon>Pezizomycotina</taxon>
        <taxon>Sordariomycetes</taxon>
        <taxon>Hypocreomycetidae</taxon>
        <taxon>Hypocreales</taxon>
        <taxon>Ophiocordycipitaceae</taxon>
        <taxon>Hirsutella</taxon>
    </lineage>
</organism>
<gene>
    <name evidence="3" type="ORF">HRG_06936</name>
</gene>
<feature type="transmembrane region" description="Helical" evidence="2">
    <location>
        <begin position="12"/>
        <end position="34"/>
    </location>
</feature>
<name>A0A9P8MX38_9HYPO</name>
<protein>
    <submittedName>
        <fullName evidence="3">Uncharacterized protein</fullName>
    </submittedName>
</protein>
<dbReference type="Proteomes" id="UP000824596">
    <property type="component" value="Unassembled WGS sequence"/>
</dbReference>
<reference evidence="3" key="1">
    <citation type="submission" date="2021-09" db="EMBL/GenBank/DDBJ databases">
        <title>A high-quality genome of the endoparasitic fungus Hirsutella rhossiliensis with a comparison of Hirsutella genomes reveals transposable elements contributing to genome size variation.</title>
        <authorList>
            <person name="Lin R."/>
            <person name="Jiao Y."/>
            <person name="Sun X."/>
            <person name="Ling J."/>
            <person name="Xie B."/>
            <person name="Cheng X."/>
        </authorList>
    </citation>
    <scope>NUCLEOTIDE SEQUENCE</scope>
    <source>
        <strain evidence="3">HR02</strain>
    </source>
</reference>
<keyword evidence="2" id="KW-0812">Transmembrane</keyword>
<feature type="compositionally biased region" description="Basic and acidic residues" evidence="1">
    <location>
        <begin position="113"/>
        <end position="132"/>
    </location>
</feature>
<sequence length="200" mass="22564">MRRAVLTSSEVSVLASMIIVILCTLALFLSGYAIQQRTLRDLRAAIRPRESRPSPKAHLPDRFRTSTTELADGSVVLVESEAAREAREMEQAVAAVVVVTQQTSLEDDAVAAGHDEQQQQQQQKRETDDKQAVATEKQRAVVQQLQAQVAAKSWGVEHPDPLKNSRIPVTRAERRRMIKDEIRRLAQAGDQPVYYQRRLW</sequence>
<accession>A0A9P8MX38</accession>
<evidence type="ECO:0000313" key="3">
    <source>
        <dbReference type="EMBL" id="KAH0961856.1"/>
    </source>
</evidence>
<proteinExistence type="predicted"/>
<evidence type="ECO:0000256" key="2">
    <source>
        <dbReference type="SAM" id="Phobius"/>
    </source>
</evidence>
<keyword evidence="4" id="KW-1185">Reference proteome</keyword>
<keyword evidence="2" id="KW-0472">Membrane</keyword>
<comment type="caution">
    <text evidence="3">The sequence shown here is derived from an EMBL/GenBank/DDBJ whole genome shotgun (WGS) entry which is preliminary data.</text>
</comment>